<dbReference type="InterPro" id="IPR020471">
    <property type="entry name" value="AKR"/>
</dbReference>
<dbReference type="CDD" id="cd19097">
    <property type="entry name" value="AKR_unchar"/>
    <property type="match status" value="1"/>
</dbReference>
<sequence>MRNLGATGLKVSEIAFGGAEIGLSYGANKDCLLSESDAMTLLHAAVDRGINFFDTARMYGCSEERMGKAFKGIRDNIVIATKCPYLRNNDKQILTGHVLQSYIETSLYASLKALQTDYIDVYLAHSVDTEILKCDEVAHAFEDCRRKGLVRFIGVSTYGFSDVKLAIEDGRWNVIQLALNLMDQSCEDLLPIAQQRGIGIMIRSVLMRGILTDKGVDLSHEKLRSVSEHRRKYFELLDNNGLSLSDLAMKFVLSFKDISSALVGIDKIEFLNKAVALANGECLAPELLSRARKLAYPEPEFLNLGVWDRNGWTK</sequence>
<proteinExistence type="predicted"/>
<feature type="domain" description="NADP-dependent oxidoreductase" evidence="1">
    <location>
        <begin position="14"/>
        <end position="277"/>
    </location>
</feature>
<dbReference type="PRINTS" id="PR00069">
    <property type="entry name" value="ALDKETRDTASE"/>
</dbReference>
<evidence type="ECO:0000259" key="1">
    <source>
        <dbReference type="Pfam" id="PF00248"/>
    </source>
</evidence>
<evidence type="ECO:0000313" key="2">
    <source>
        <dbReference type="EMBL" id="KKS44687.1"/>
    </source>
</evidence>
<evidence type="ECO:0000313" key="3">
    <source>
        <dbReference type="Proteomes" id="UP000034875"/>
    </source>
</evidence>
<gene>
    <name evidence="2" type="ORF">UV05_C0002G0019</name>
</gene>
<dbReference type="InterPro" id="IPR036812">
    <property type="entry name" value="NAD(P)_OxRdtase_dom_sf"/>
</dbReference>
<name>A0A0G0Z7I9_9BACT</name>
<dbReference type="Gene3D" id="3.20.20.100">
    <property type="entry name" value="NADP-dependent oxidoreductase domain"/>
    <property type="match status" value="1"/>
</dbReference>
<dbReference type="PANTHER" id="PTHR43312:SF1">
    <property type="entry name" value="NADP-DEPENDENT OXIDOREDUCTASE DOMAIN-CONTAINING PROTEIN"/>
    <property type="match status" value="1"/>
</dbReference>
<dbReference type="InterPro" id="IPR023210">
    <property type="entry name" value="NADP_OxRdtase_dom"/>
</dbReference>
<comment type="caution">
    <text evidence="2">The sequence shown here is derived from an EMBL/GenBank/DDBJ whole genome shotgun (WGS) entry which is preliminary data.</text>
</comment>
<protein>
    <submittedName>
        <fullName evidence="2">Aldo/keto reductase</fullName>
    </submittedName>
</protein>
<dbReference type="EMBL" id="LCCZ01000002">
    <property type="protein sequence ID" value="KKS44687.1"/>
    <property type="molecule type" value="Genomic_DNA"/>
</dbReference>
<dbReference type="GO" id="GO:0016491">
    <property type="term" value="F:oxidoreductase activity"/>
    <property type="evidence" value="ECO:0007669"/>
    <property type="project" value="InterPro"/>
</dbReference>
<dbReference type="InterPro" id="IPR053135">
    <property type="entry name" value="AKR2_Oxidoreductase"/>
</dbReference>
<dbReference type="Proteomes" id="UP000034875">
    <property type="component" value="Unassembled WGS sequence"/>
</dbReference>
<dbReference type="Pfam" id="PF00248">
    <property type="entry name" value="Aldo_ket_red"/>
    <property type="match status" value="1"/>
</dbReference>
<accession>A0A0G0Z7I9</accession>
<reference evidence="2 3" key="1">
    <citation type="journal article" date="2015" name="Nature">
        <title>rRNA introns, odd ribosomes, and small enigmatic genomes across a large radiation of phyla.</title>
        <authorList>
            <person name="Brown C.T."/>
            <person name="Hug L.A."/>
            <person name="Thomas B.C."/>
            <person name="Sharon I."/>
            <person name="Castelle C.J."/>
            <person name="Singh A."/>
            <person name="Wilkins M.J."/>
            <person name="Williams K.H."/>
            <person name="Banfield J.F."/>
        </authorList>
    </citation>
    <scope>NUCLEOTIDE SEQUENCE [LARGE SCALE GENOMIC DNA]</scope>
</reference>
<dbReference type="PANTHER" id="PTHR43312">
    <property type="entry name" value="D-THREO-ALDOSE 1-DEHYDROGENASE"/>
    <property type="match status" value="1"/>
</dbReference>
<dbReference type="SUPFAM" id="SSF51430">
    <property type="entry name" value="NAD(P)-linked oxidoreductase"/>
    <property type="match status" value="1"/>
</dbReference>
<organism evidence="2 3">
    <name type="scientific">candidate division CPR1 bacterium GW2011_GWA2_42_17</name>
    <dbReference type="NCBI Taxonomy" id="1618341"/>
    <lineage>
        <taxon>Bacteria</taxon>
        <taxon>candidate division CPR1</taxon>
    </lineage>
</organism>
<dbReference type="AlphaFoldDB" id="A0A0G0Z7I9"/>